<name>A0A9W6VL95_9PSEU</name>
<evidence type="ECO:0000256" key="1">
    <source>
        <dbReference type="SAM" id="MobiDB-lite"/>
    </source>
</evidence>
<dbReference type="Gene3D" id="3.40.50.1820">
    <property type="entry name" value="alpha/beta hydrolase"/>
    <property type="match status" value="1"/>
</dbReference>
<reference evidence="2" key="1">
    <citation type="submission" date="2023-03" db="EMBL/GenBank/DDBJ databases">
        <title>Amycolatopsis taiwanensis NBRC 103393.</title>
        <authorList>
            <person name="Ichikawa N."/>
            <person name="Sato H."/>
            <person name="Tonouchi N."/>
        </authorList>
    </citation>
    <scope>NUCLEOTIDE SEQUENCE</scope>
    <source>
        <strain evidence="2">NBRC 103393</strain>
    </source>
</reference>
<gene>
    <name evidence="2" type="ORF">Atai01_69150</name>
</gene>
<evidence type="ECO:0000313" key="2">
    <source>
        <dbReference type="EMBL" id="GLY70296.1"/>
    </source>
</evidence>
<feature type="region of interest" description="Disordered" evidence="1">
    <location>
        <begin position="85"/>
        <end position="108"/>
    </location>
</feature>
<dbReference type="AlphaFoldDB" id="A0A9W6VL95"/>
<proteinExistence type="predicted"/>
<keyword evidence="3" id="KW-1185">Reference proteome</keyword>
<accession>A0A9W6VL95</accession>
<dbReference type="InterPro" id="IPR029058">
    <property type="entry name" value="AB_hydrolase_fold"/>
</dbReference>
<protein>
    <submittedName>
        <fullName evidence="2">Uncharacterized protein</fullName>
    </submittedName>
</protein>
<dbReference type="Proteomes" id="UP001165136">
    <property type="component" value="Unassembled WGS sequence"/>
</dbReference>
<dbReference type="SUPFAM" id="SSF53474">
    <property type="entry name" value="alpha/beta-Hydrolases"/>
    <property type="match status" value="1"/>
</dbReference>
<dbReference type="RefSeq" id="WP_285489515.1">
    <property type="nucleotide sequence ID" value="NZ_BSTI01000021.1"/>
</dbReference>
<evidence type="ECO:0000313" key="3">
    <source>
        <dbReference type="Proteomes" id="UP001165136"/>
    </source>
</evidence>
<sequence length="108" mass="11357">MAENDAAFVLVTGSGATSFLWNPVVREIVLGGHRALPVELPGHGFDTVFPAGYGTPQDLELFAGSPSPLAGLTLDDYHHRPRGILSRIHPSGTSAAQRWGKSAGHKSG</sequence>
<organism evidence="2 3">
    <name type="scientific">Amycolatopsis taiwanensis</name>
    <dbReference type="NCBI Taxonomy" id="342230"/>
    <lineage>
        <taxon>Bacteria</taxon>
        <taxon>Bacillati</taxon>
        <taxon>Actinomycetota</taxon>
        <taxon>Actinomycetes</taxon>
        <taxon>Pseudonocardiales</taxon>
        <taxon>Pseudonocardiaceae</taxon>
        <taxon>Amycolatopsis</taxon>
    </lineage>
</organism>
<comment type="caution">
    <text evidence="2">The sequence shown here is derived from an EMBL/GenBank/DDBJ whole genome shotgun (WGS) entry which is preliminary data.</text>
</comment>
<dbReference type="EMBL" id="BSTI01000021">
    <property type="protein sequence ID" value="GLY70296.1"/>
    <property type="molecule type" value="Genomic_DNA"/>
</dbReference>